<feature type="region of interest" description="Disordered" evidence="1">
    <location>
        <begin position="1"/>
        <end position="22"/>
    </location>
</feature>
<gene>
    <name evidence="2" type="ORF">B0J13DRAFT_619703</name>
</gene>
<reference evidence="2" key="1">
    <citation type="journal article" date="2021" name="Nat. Commun.">
        <title>Genetic determinants of endophytism in the Arabidopsis root mycobiome.</title>
        <authorList>
            <person name="Mesny F."/>
            <person name="Miyauchi S."/>
            <person name="Thiergart T."/>
            <person name="Pickel B."/>
            <person name="Atanasova L."/>
            <person name="Karlsson M."/>
            <person name="Huettel B."/>
            <person name="Barry K.W."/>
            <person name="Haridas S."/>
            <person name="Chen C."/>
            <person name="Bauer D."/>
            <person name="Andreopoulos W."/>
            <person name="Pangilinan J."/>
            <person name="LaButti K."/>
            <person name="Riley R."/>
            <person name="Lipzen A."/>
            <person name="Clum A."/>
            <person name="Drula E."/>
            <person name="Henrissat B."/>
            <person name="Kohler A."/>
            <person name="Grigoriev I.V."/>
            <person name="Martin F.M."/>
            <person name="Hacquard S."/>
        </authorList>
    </citation>
    <scope>NUCLEOTIDE SEQUENCE</scope>
    <source>
        <strain evidence="2">MPI-CAGE-AT-0021</strain>
    </source>
</reference>
<sequence length="534" mass="61739">MDFSQVDQPDVISIDSDDDSDEVKVEQVVDSIEVDQIEYTPPVDSRNGEGSAAALRNGNYGEYYNLELELSPLEQSAPRRYIRIALAMPWVFHMAFEDQQQQEVLDRVGDAFFKTIQRWPFLGGSFRQSETDVGKLQLKYPEDLDMRDLDTMVRMRFIDMWDCLRLPDLYQLETSSFGRNRFRWGSAPVPERFMPVLARVSFARGSVIVGFSFSEVIFDRESIRNFLDTFIQSTYGGHDNTSLAQDRTLPVGQTDQANLSLFPCFDWSGCDPERKTPQHALRSKVFTIDIHKVRALYRVVQETIYQNETEGVALYEDCFLALFWVSIMRARFHNGRFRLEEKAHVFYSVPGAENTRLPQTLDLDHCGNTTITAVATCEAMNLIRPPATHEQELRQQIHIETVALAAQVLRKTLRGFTGTHLSHLVALKRLMDPIHTNTAHERALRRHTDCLAFEDWSCFGTDQAANIPYAQRHKHYFFPCYDDLQEGTVIILPRTNEYYGDKNWNVCVCLAQDDMELLIENLQRDKWWSPSLRQ</sequence>
<proteinExistence type="predicted"/>
<feature type="compositionally biased region" description="Low complexity" evidence="1">
    <location>
        <begin position="1"/>
        <end position="14"/>
    </location>
</feature>
<dbReference type="OrthoDB" id="1862401at2759"/>
<dbReference type="InterPro" id="IPR023213">
    <property type="entry name" value="CAT-like_dom_sf"/>
</dbReference>
<dbReference type="Proteomes" id="UP000717696">
    <property type="component" value="Unassembled WGS sequence"/>
</dbReference>
<evidence type="ECO:0000256" key="1">
    <source>
        <dbReference type="SAM" id="MobiDB-lite"/>
    </source>
</evidence>
<protein>
    <submittedName>
        <fullName evidence="2">Uncharacterized protein</fullName>
    </submittedName>
</protein>
<evidence type="ECO:0000313" key="2">
    <source>
        <dbReference type="EMBL" id="KAH7152122.1"/>
    </source>
</evidence>
<comment type="caution">
    <text evidence="2">The sequence shown here is derived from an EMBL/GenBank/DDBJ whole genome shotgun (WGS) entry which is preliminary data.</text>
</comment>
<dbReference type="Gene3D" id="3.30.559.10">
    <property type="entry name" value="Chloramphenicol acetyltransferase-like domain"/>
    <property type="match status" value="2"/>
</dbReference>
<name>A0A9P9F3G0_9HYPO</name>
<keyword evidence="3" id="KW-1185">Reference proteome</keyword>
<accession>A0A9P9F3G0</accession>
<dbReference type="EMBL" id="JAGMUU010000005">
    <property type="protein sequence ID" value="KAH7152122.1"/>
    <property type="molecule type" value="Genomic_DNA"/>
</dbReference>
<dbReference type="AlphaFoldDB" id="A0A9P9F3G0"/>
<organism evidence="2 3">
    <name type="scientific">Dactylonectria estremocensis</name>
    <dbReference type="NCBI Taxonomy" id="1079267"/>
    <lineage>
        <taxon>Eukaryota</taxon>
        <taxon>Fungi</taxon>
        <taxon>Dikarya</taxon>
        <taxon>Ascomycota</taxon>
        <taxon>Pezizomycotina</taxon>
        <taxon>Sordariomycetes</taxon>
        <taxon>Hypocreomycetidae</taxon>
        <taxon>Hypocreales</taxon>
        <taxon>Nectriaceae</taxon>
        <taxon>Dactylonectria</taxon>
    </lineage>
</organism>
<dbReference type="Pfam" id="PF02458">
    <property type="entry name" value="Transferase"/>
    <property type="match status" value="1"/>
</dbReference>
<evidence type="ECO:0000313" key="3">
    <source>
        <dbReference type="Proteomes" id="UP000717696"/>
    </source>
</evidence>